<keyword evidence="3" id="KW-1185">Reference proteome</keyword>
<reference evidence="2" key="1">
    <citation type="submission" date="2021-03" db="EMBL/GenBank/DDBJ databases">
        <authorList>
            <person name="Ping X."/>
        </authorList>
    </citation>
    <scope>NUCLEOTIDE SEQUENCE</scope>
    <source>
        <strain evidence="2">E313</strain>
    </source>
</reference>
<gene>
    <name evidence="2" type="ORF">J1C55_04195</name>
</gene>
<dbReference type="InterPro" id="IPR045743">
    <property type="entry name" value="DUF6089"/>
</dbReference>
<reference evidence="2" key="2">
    <citation type="submission" date="2021-10" db="EMBL/GenBank/DDBJ databases">
        <title>Genome of Winogradskyella sp. E313.</title>
        <authorList>
            <person name="Zhou Y."/>
        </authorList>
    </citation>
    <scope>NUCLEOTIDE SEQUENCE</scope>
    <source>
        <strain evidence="2">E313</strain>
    </source>
</reference>
<evidence type="ECO:0000313" key="3">
    <source>
        <dbReference type="Proteomes" id="UP000778797"/>
    </source>
</evidence>
<dbReference type="RefSeq" id="WP_227476235.1">
    <property type="nucleotide sequence ID" value="NZ_JAFMPT010000004.1"/>
</dbReference>
<dbReference type="EMBL" id="JAFMPT010000004">
    <property type="protein sequence ID" value="MCC1483783.1"/>
    <property type="molecule type" value="Genomic_DNA"/>
</dbReference>
<accession>A0ABS8EKP8</accession>
<evidence type="ECO:0000313" key="2">
    <source>
        <dbReference type="EMBL" id="MCC1483783.1"/>
    </source>
</evidence>
<name>A0ABS8EKP8_9FLAO</name>
<dbReference type="Pfam" id="PF19573">
    <property type="entry name" value="DUF6089"/>
    <property type="match status" value="1"/>
</dbReference>
<evidence type="ECO:0000259" key="1">
    <source>
        <dbReference type="Pfam" id="PF19573"/>
    </source>
</evidence>
<dbReference type="Proteomes" id="UP000778797">
    <property type="component" value="Unassembled WGS sequence"/>
</dbReference>
<dbReference type="SUPFAM" id="SSF56925">
    <property type="entry name" value="OMPA-like"/>
    <property type="match status" value="1"/>
</dbReference>
<dbReference type="InterPro" id="IPR011250">
    <property type="entry name" value="OMP/PagP_B-barrel"/>
</dbReference>
<protein>
    <recommendedName>
        <fullName evidence="1">DUF6089 domain-containing protein</fullName>
    </recommendedName>
</protein>
<proteinExistence type="predicted"/>
<comment type="caution">
    <text evidence="2">The sequence shown here is derived from an EMBL/GenBank/DDBJ whole genome shotgun (WGS) entry which is preliminary data.</text>
</comment>
<organism evidence="2 3">
    <name type="scientific">Winogradskyella immobilis</name>
    <dbReference type="NCBI Taxonomy" id="2816852"/>
    <lineage>
        <taxon>Bacteria</taxon>
        <taxon>Pseudomonadati</taxon>
        <taxon>Bacteroidota</taxon>
        <taxon>Flavobacteriia</taxon>
        <taxon>Flavobacteriales</taxon>
        <taxon>Flavobacteriaceae</taxon>
        <taxon>Winogradskyella</taxon>
    </lineage>
</organism>
<feature type="domain" description="DUF6089" evidence="1">
    <location>
        <begin position="4"/>
        <end position="228"/>
    </location>
</feature>
<sequence>MRYFFLLLLSVFSTQITNSQIYEVGLFVGGSNVIADVGATDYISPNQLAIGGVFKWNRSPRHAFRFSVLFSNLEGVDEKSDDPRREQRNFNFKNNIIELSTGMEFTFFDFDQHDIALKGTPYLYSGISVANHENFYFNAMGETISENSNSWAWAIPMVLGYKLLVSPHLVLSAEVGARYTFTDNLDGSAPDSNEFQQFSFGNTNSNDWYVFSGITLTYTFGQKPCYCNF</sequence>